<comment type="caution">
    <text evidence="2">The sequence shown here is derived from an EMBL/GenBank/DDBJ whole genome shotgun (WGS) entry which is preliminary data.</text>
</comment>
<keyword evidence="3" id="KW-1185">Reference proteome</keyword>
<accession>A0A1R1X530</accession>
<feature type="non-terminal residue" evidence="2">
    <location>
        <position position="47"/>
    </location>
</feature>
<sequence length="47" mass="5053">MVPRVLCLLPSAVITAWLSTLSTSKPICFIRAVDMTEHAAPVSNIAQ</sequence>
<evidence type="ECO:0000256" key="1">
    <source>
        <dbReference type="SAM" id="SignalP"/>
    </source>
</evidence>
<protein>
    <submittedName>
        <fullName evidence="2">Uncharacterized protein</fullName>
    </submittedName>
</protein>
<organism evidence="2 3">
    <name type="scientific">Smittium culicis</name>
    <dbReference type="NCBI Taxonomy" id="133412"/>
    <lineage>
        <taxon>Eukaryota</taxon>
        <taxon>Fungi</taxon>
        <taxon>Fungi incertae sedis</taxon>
        <taxon>Zoopagomycota</taxon>
        <taxon>Kickxellomycotina</taxon>
        <taxon>Harpellomycetes</taxon>
        <taxon>Harpellales</taxon>
        <taxon>Legeriomycetaceae</taxon>
        <taxon>Smittium</taxon>
    </lineage>
</organism>
<dbReference type="EMBL" id="LSSM01006937">
    <property type="protein sequence ID" value="OMJ09733.1"/>
    <property type="molecule type" value="Genomic_DNA"/>
</dbReference>
<proteinExistence type="predicted"/>
<dbReference type="AlphaFoldDB" id="A0A1R1X530"/>
<evidence type="ECO:0000313" key="2">
    <source>
        <dbReference type="EMBL" id="OMJ09733.1"/>
    </source>
</evidence>
<feature type="signal peptide" evidence="1">
    <location>
        <begin position="1"/>
        <end position="24"/>
    </location>
</feature>
<gene>
    <name evidence="2" type="ORF">AYI69_g10534</name>
</gene>
<reference evidence="3" key="1">
    <citation type="submission" date="2017-01" db="EMBL/GenBank/DDBJ databases">
        <authorList>
            <person name="Wang Y."/>
            <person name="White M."/>
            <person name="Kvist S."/>
            <person name="Moncalvo J.-M."/>
        </authorList>
    </citation>
    <scope>NUCLEOTIDE SEQUENCE [LARGE SCALE GENOMIC DNA]</scope>
    <source>
        <strain evidence="3">ID-206-W2</strain>
    </source>
</reference>
<name>A0A1R1X530_9FUNG</name>
<dbReference type="Proteomes" id="UP000187429">
    <property type="component" value="Unassembled WGS sequence"/>
</dbReference>
<feature type="chain" id="PRO_5012638948" evidence="1">
    <location>
        <begin position="25"/>
        <end position="47"/>
    </location>
</feature>
<evidence type="ECO:0000313" key="3">
    <source>
        <dbReference type="Proteomes" id="UP000187429"/>
    </source>
</evidence>
<keyword evidence="1" id="KW-0732">Signal</keyword>